<dbReference type="EMBL" id="ML735839">
    <property type="protein sequence ID" value="KAE8412316.1"/>
    <property type="molecule type" value="Genomic_DNA"/>
</dbReference>
<keyword evidence="1" id="KW-0472">Membrane</keyword>
<evidence type="ECO:0000313" key="2">
    <source>
        <dbReference type="EMBL" id="KAE8412316.1"/>
    </source>
</evidence>
<evidence type="ECO:0000313" key="3">
    <source>
        <dbReference type="Proteomes" id="UP000325395"/>
    </source>
</evidence>
<keyword evidence="3" id="KW-1185">Reference proteome</keyword>
<evidence type="ECO:0000256" key="1">
    <source>
        <dbReference type="SAM" id="Phobius"/>
    </source>
</evidence>
<accession>A0ABQ6W5D1</accession>
<dbReference type="Proteomes" id="UP000325395">
    <property type="component" value="Unassembled WGS sequence"/>
</dbReference>
<sequence length="54" mass="6396">MRVRVLCERTAHLKALVRPDSSIVHVCFLFALCFFSFLLLFFLKPFSYSHLLDF</sequence>
<organism evidence="2 3">
    <name type="scientific">Aspergillus pseudocaelatus</name>
    <dbReference type="NCBI Taxonomy" id="1825620"/>
    <lineage>
        <taxon>Eukaryota</taxon>
        <taxon>Fungi</taxon>
        <taxon>Dikarya</taxon>
        <taxon>Ascomycota</taxon>
        <taxon>Pezizomycotina</taxon>
        <taxon>Eurotiomycetes</taxon>
        <taxon>Eurotiomycetidae</taxon>
        <taxon>Eurotiales</taxon>
        <taxon>Aspergillaceae</taxon>
        <taxon>Aspergillus</taxon>
        <taxon>Aspergillus subgen. Circumdati</taxon>
    </lineage>
</organism>
<gene>
    <name evidence="2" type="ORF">BDV36DRAFT_271791</name>
</gene>
<keyword evidence="1" id="KW-1133">Transmembrane helix</keyword>
<evidence type="ECO:0008006" key="4">
    <source>
        <dbReference type="Google" id="ProtNLM"/>
    </source>
</evidence>
<proteinExistence type="predicted"/>
<protein>
    <recommendedName>
        <fullName evidence="4">Transmembrane protein</fullName>
    </recommendedName>
</protein>
<name>A0ABQ6W5D1_9EURO</name>
<feature type="transmembrane region" description="Helical" evidence="1">
    <location>
        <begin position="23"/>
        <end position="43"/>
    </location>
</feature>
<reference evidence="2 3" key="1">
    <citation type="submission" date="2019-04" db="EMBL/GenBank/DDBJ databases">
        <authorList>
            <consortium name="DOE Joint Genome Institute"/>
            <person name="Mondo S."/>
            <person name="Kjaerbolling I."/>
            <person name="Vesth T."/>
            <person name="Frisvad J.C."/>
            <person name="Nybo J.L."/>
            <person name="Theobald S."/>
            <person name="Kildgaard S."/>
            <person name="Isbrandt T."/>
            <person name="Kuo A."/>
            <person name="Sato A."/>
            <person name="Lyhne E.K."/>
            <person name="Kogle M.E."/>
            <person name="Wiebenga A."/>
            <person name="Kun R.S."/>
            <person name="Lubbers R.J."/>
            <person name="Makela M.R."/>
            <person name="Barry K."/>
            <person name="Chovatia M."/>
            <person name="Clum A."/>
            <person name="Daum C."/>
            <person name="Haridas S."/>
            <person name="He G."/>
            <person name="LaButti K."/>
            <person name="Lipzen A."/>
            <person name="Riley R."/>
            <person name="Salamov A."/>
            <person name="Simmons B.A."/>
            <person name="Magnuson J.K."/>
            <person name="Henrissat B."/>
            <person name="Mortensen U.H."/>
            <person name="Larsen T.O."/>
            <person name="Devries R.P."/>
            <person name="Grigoriev I.V."/>
            <person name="Machida M."/>
            <person name="Baker S.E."/>
            <person name="Andersen M.R."/>
            <person name="Cantor M.N."/>
            <person name="Hua S.X."/>
        </authorList>
    </citation>
    <scope>NUCLEOTIDE SEQUENCE [LARGE SCALE GENOMIC DNA]</scope>
    <source>
        <strain evidence="2 3">CBS 117616</strain>
    </source>
</reference>
<keyword evidence="1" id="KW-0812">Transmembrane</keyword>